<dbReference type="Gene3D" id="3.90.950.20">
    <property type="entry name" value="CinA-like"/>
    <property type="match status" value="1"/>
</dbReference>
<dbReference type="Pfam" id="PF18146">
    <property type="entry name" value="CinA_KH"/>
    <property type="match status" value="1"/>
</dbReference>
<comment type="similarity">
    <text evidence="1">Belongs to the CinA family.</text>
</comment>
<dbReference type="InterPro" id="IPR008136">
    <property type="entry name" value="CinA_C"/>
</dbReference>
<dbReference type="SUPFAM" id="SSF142433">
    <property type="entry name" value="CinA-like"/>
    <property type="match status" value="1"/>
</dbReference>
<dbReference type="InterPro" id="IPR036653">
    <property type="entry name" value="CinA-like_C"/>
</dbReference>
<comment type="caution">
    <text evidence="3">The sequence shown here is derived from an EMBL/GenBank/DDBJ whole genome shotgun (WGS) entry which is preliminary data.</text>
</comment>
<dbReference type="PANTHER" id="PTHR13939">
    <property type="entry name" value="NICOTINAMIDE-NUCLEOTIDE AMIDOHYDROLASE PNCC"/>
    <property type="match status" value="1"/>
</dbReference>
<accession>A0A855X345</accession>
<dbReference type="InterPro" id="IPR036425">
    <property type="entry name" value="MoaB/Mog-like_dom_sf"/>
</dbReference>
<dbReference type="SUPFAM" id="SSF53218">
    <property type="entry name" value="Molybdenum cofactor biosynthesis proteins"/>
    <property type="match status" value="1"/>
</dbReference>
<feature type="domain" description="MoaB/Mog" evidence="2">
    <location>
        <begin position="4"/>
        <end position="170"/>
    </location>
</feature>
<dbReference type="Proteomes" id="UP000250918">
    <property type="component" value="Unassembled WGS sequence"/>
</dbReference>
<evidence type="ECO:0000313" key="3">
    <source>
        <dbReference type="EMBL" id="PWB68715.1"/>
    </source>
</evidence>
<name>A0A855X345_9BACT</name>
<sequence length="413" mass="45038">MEIEIITVGDEILTGHTVDTNAAFIAQQLTEAGFIVRHQSSVGDTVEQMEEEFRLAWKRSQIVIVTGGLGPTDDDLTKRAIVKLFKRNLVYHEEILEQIKERYRLRGIEMPAINQNQALLPQGGRFFPNKHGSAVGICIAEEGKIFIALPGVPMEMKQIMADEVMPYLRSLKTGHTLAIRKIRTTGIIESKIAEIVSAHLKLDFGVRLAYLPSLRGVDLRVMATGGTDAEALDKARAVERQLDEVCAKYIYGKDNETLEGVVGRLLADEQKWLSVAESCTGGLLGSTLTSVPGASAYFRGGVLAYANEVKTAQLGVSEKILTTHGAVSEQCAKAMAIGTRKLFDTDYALAVTGIAGPDGGTDDKPVGLVYIGLADRKTGFARKFQFGAGRDAIRLRAVYAAMELLRREILQIS</sequence>
<evidence type="ECO:0000259" key="2">
    <source>
        <dbReference type="SMART" id="SM00852"/>
    </source>
</evidence>
<dbReference type="AlphaFoldDB" id="A0A855X345"/>
<evidence type="ECO:0000256" key="1">
    <source>
        <dbReference type="HAMAP-Rule" id="MF_00226"/>
    </source>
</evidence>
<dbReference type="HAMAP" id="MF_00226_B">
    <property type="entry name" value="CinA_B"/>
    <property type="match status" value="1"/>
</dbReference>
<dbReference type="PANTHER" id="PTHR13939:SF0">
    <property type="entry name" value="NMN AMIDOHYDROLASE-LIKE PROTEIN YFAY"/>
    <property type="match status" value="1"/>
</dbReference>
<dbReference type="Pfam" id="PF02464">
    <property type="entry name" value="CinA"/>
    <property type="match status" value="1"/>
</dbReference>
<dbReference type="NCBIfam" id="TIGR00200">
    <property type="entry name" value="cinA_nterm"/>
    <property type="match status" value="1"/>
</dbReference>
<dbReference type="InterPro" id="IPR050101">
    <property type="entry name" value="CinA"/>
</dbReference>
<dbReference type="SMART" id="SM00852">
    <property type="entry name" value="MoCF_biosynth"/>
    <property type="match status" value="1"/>
</dbReference>
<dbReference type="InterPro" id="IPR008135">
    <property type="entry name" value="Competence-induced_CinA"/>
</dbReference>
<dbReference type="Gene3D" id="3.30.70.2860">
    <property type="match status" value="1"/>
</dbReference>
<reference evidence="3 4" key="1">
    <citation type="journal article" date="2018" name="ISME J.">
        <title>A methanotrophic archaeon couples anaerobic oxidation of methane to Fe(III) reduction.</title>
        <authorList>
            <person name="Cai C."/>
            <person name="Leu A.O."/>
            <person name="Xie G.J."/>
            <person name="Guo J."/>
            <person name="Feng Y."/>
            <person name="Zhao J.X."/>
            <person name="Tyson G.W."/>
            <person name="Yuan Z."/>
            <person name="Hu S."/>
        </authorList>
    </citation>
    <scope>NUCLEOTIDE SEQUENCE [LARGE SCALE GENOMIC DNA]</scope>
    <source>
        <strain evidence="3">FeB_12</strain>
    </source>
</reference>
<dbReference type="InterPro" id="IPR041424">
    <property type="entry name" value="CinA_KH"/>
</dbReference>
<dbReference type="Gene3D" id="3.40.980.10">
    <property type="entry name" value="MoaB/Mog-like domain"/>
    <property type="match status" value="1"/>
</dbReference>
<gene>
    <name evidence="3" type="ORF">C3F09_11030</name>
</gene>
<dbReference type="NCBIfam" id="NF001813">
    <property type="entry name" value="PRK00549.1"/>
    <property type="match status" value="1"/>
</dbReference>
<dbReference type="Pfam" id="PF00994">
    <property type="entry name" value="MoCF_biosynth"/>
    <property type="match status" value="1"/>
</dbReference>
<dbReference type="EMBL" id="PQAP01000192">
    <property type="protein sequence ID" value="PWB68715.1"/>
    <property type="molecule type" value="Genomic_DNA"/>
</dbReference>
<dbReference type="InterPro" id="IPR001453">
    <property type="entry name" value="MoaB/Mog_dom"/>
</dbReference>
<proteinExistence type="inferred from homology"/>
<dbReference type="NCBIfam" id="TIGR00199">
    <property type="entry name" value="PncC_domain"/>
    <property type="match status" value="1"/>
</dbReference>
<dbReference type="NCBIfam" id="TIGR00177">
    <property type="entry name" value="molyb_syn"/>
    <property type="match status" value="1"/>
</dbReference>
<organism evidence="3 4">
    <name type="scientific">candidate division GN15 bacterium</name>
    <dbReference type="NCBI Taxonomy" id="2072418"/>
    <lineage>
        <taxon>Bacteria</taxon>
        <taxon>candidate division GN15</taxon>
    </lineage>
</organism>
<evidence type="ECO:0000313" key="4">
    <source>
        <dbReference type="Proteomes" id="UP000250918"/>
    </source>
</evidence>
<dbReference type="PIRSF" id="PIRSF006728">
    <property type="entry name" value="CinA"/>
    <property type="match status" value="1"/>
</dbReference>
<dbReference type="CDD" id="cd00885">
    <property type="entry name" value="cinA"/>
    <property type="match status" value="1"/>
</dbReference>
<protein>
    <recommendedName>
        <fullName evidence="1">CinA-like protein</fullName>
    </recommendedName>
</protein>